<keyword evidence="2 3" id="KW-0344">Guanine-nucleotide releasing factor</keyword>
<feature type="domain" description="SH3" evidence="6">
    <location>
        <begin position="30"/>
        <end position="89"/>
    </location>
</feature>
<dbReference type="PROSITE" id="PS50020">
    <property type="entry name" value="WW_DOMAIN_2"/>
    <property type="match status" value="1"/>
</dbReference>
<dbReference type="InterPro" id="IPR036028">
    <property type="entry name" value="SH3-like_dom_sf"/>
</dbReference>
<keyword evidence="1 4" id="KW-0728">SH3 domain</keyword>
<evidence type="ECO:0000256" key="2">
    <source>
        <dbReference type="ARBA" id="ARBA00022658"/>
    </source>
</evidence>
<feature type="region of interest" description="Disordered" evidence="5">
    <location>
        <begin position="219"/>
        <end position="258"/>
    </location>
</feature>
<dbReference type="SMART" id="SM00326">
    <property type="entry name" value="SH3"/>
    <property type="match status" value="1"/>
</dbReference>
<feature type="compositionally biased region" description="Polar residues" evidence="5">
    <location>
        <begin position="770"/>
        <end position="791"/>
    </location>
</feature>
<protein>
    <recommendedName>
        <fullName evidence="12">Ras GEF</fullName>
    </recommendedName>
</protein>
<dbReference type="InterPro" id="IPR001202">
    <property type="entry name" value="WW_dom"/>
</dbReference>
<dbReference type="GO" id="GO:0005886">
    <property type="term" value="C:plasma membrane"/>
    <property type="evidence" value="ECO:0007669"/>
    <property type="project" value="TreeGrafter"/>
</dbReference>
<feature type="compositionally biased region" description="Polar residues" evidence="5">
    <location>
        <begin position="799"/>
        <end position="817"/>
    </location>
</feature>
<feature type="region of interest" description="Disordered" evidence="5">
    <location>
        <begin position="1"/>
        <end position="25"/>
    </location>
</feature>
<dbReference type="Pfam" id="PF00617">
    <property type="entry name" value="RasGEF"/>
    <property type="match status" value="1"/>
</dbReference>
<dbReference type="InParanoid" id="W4K929"/>
<dbReference type="PANTHER" id="PTHR23113:SF368">
    <property type="entry name" value="CELL DIVISION CONTROL PROTEIN 25"/>
    <property type="match status" value="1"/>
</dbReference>
<evidence type="ECO:0000256" key="1">
    <source>
        <dbReference type="ARBA" id="ARBA00022443"/>
    </source>
</evidence>
<feature type="compositionally biased region" description="Low complexity" evidence="5">
    <location>
        <begin position="220"/>
        <end position="238"/>
    </location>
</feature>
<dbReference type="GO" id="GO:0007265">
    <property type="term" value="P:Ras protein signal transduction"/>
    <property type="evidence" value="ECO:0007669"/>
    <property type="project" value="TreeGrafter"/>
</dbReference>
<dbReference type="InterPro" id="IPR008937">
    <property type="entry name" value="Ras-like_GEF"/>
</dbReference>
<feature type="region of interest" description="Disordered" evidence="5">
    <location>
        <begin position="765"/>
        <end position="823"/>
    </location>
</feature>
<feature type="compositionally biased region" description="Polar residues" evidence="5">
    <location>
        <begin position="8"/>
        <end position="20"/>
    </location>
</feature>
<dbReference type="PROSITE" id="PS50212">
    <property type="entry name" value="RASGEF_NTER"/>
    <property type="match status" value="1"/>
</dbReference>
<dbReference type="Gene3D" id="1.20.870.10">
    <property type="entry name" value="Son of sevenless (SoS) protein Chain: S domain 1"/>
    <property type="match status" value="1"/>
</dbReference>
<dbReference type="InterPro" id="IPR023578">
    <property type="entry name" value="Ras_GEF_dom_sf"/>
</dbReference>
<dbReference type="SMART" id="SM00147">
    <property type="entry name" value="RasGEF"/>
    <property type="match status" value="1"/>
</dbReference>
<evidence type="ECO:0000256" key="3">
    <source>
        <dbReference type="PROSITE-ProRule" id="PRU00168"/>
    </source>
</evidence>
<dbReference type="EMBL" id="KI925458">
    <property type="protein sequence ID" value="ETW81850.1"/>
    <property type="molecule type" value="Genomic_DNA"/>
</dbReference>
<dbReference type="Pfam" id="PF00618">
    <property type="entry name" value="RasGEF_N"/>
    <property type="match status" value="1"/>
</dbReference>
<evidence type="ECO:0000313" key="11">
    <source>
        <dbReference type="Proteomes" id="UP000030671"/>
    </source>
</evidence>
<gene>
    <name evidence="10" type="ORF">HETIRDRAFT_475375</name>
</gene>
<dbReference type="STRING" id="747525.W4K929"/>
<dbReference type="eggNOG" id="KOG1118">
    <property type="taxonomic scope" value="Eukaryota"/>
</dbReference>
<dbReference type="SMART" id="SM00229">
    <property type="entry name" value="RasGEFN"/>
    <property type="match status" value="1"/>
</dbReference>
<dbReference type="PANTHER" id="PTHR23113">
    <property type="entry name" value="GUANINE NUCLEOTIDE EXCHANGE FACTOR"/>
    <property type="match status" value="1"/>
</dbReference>
<evidence type="ECO:0000259" key="9">
    <source>
        <dbReference type="PROSITE" id="PS50212"/>
    </source>
</evidence>
<dbReference type="PRINTS" id="PR00452">
    <property type="entry name" value="SH3DOMAIN"/>
</dbReference>
<feature type="domain" description="Ras-GEF" evidence="7">
    <location>
        <begin position="1036"/>
        <end position="1279"/>
    </location>
</feature>
<feature type="region of interest" description="Disordered" evidence="5">
    <location>
        <begin position="115"/>
        <end position="151"/>
    </location>
</feature>
<dbReference type="InterPro" id="IPR001452">
    <property type="entry name" value="SH3_domain"/>
</dbReference>
<dbReference type="InterPro" id="IPR000651">
    <property type="entry name" value="Ras-like_Gua-exchang_fac_N"/>
</dbReference>
<feature type="compositionally biased region" description="Polar residues" evidence="5">
    <location>
        <begin position="287"/>
        <end position="305"/>
    </location>
</feature>
<dbReference type="CDD" id="cd06224">
    <property type="entry name" value="REM"/>
    <property type="match status" value="1"/>
</dbReference>
<dbReference type="Pfam" id="PF00018">
    <property type="entry name" value="SH3_1"/>
    <property type="match status" value="1"/>
</dbReference>
<reference evidence="10 11" key="1">
    <citation type="journal article" date="2012" name="New Phytol.">
        <title>Insight into trade-off between wood decay and parasitism from the genome of a fungal forest pathogen.</title>
        <authorList>
            <person name="Olson A."/>
            <person name="Aerts A."/>
            <person name="Asiegbu F."/>
            <person name="Belbahri L."/>
            <person name="Bouzid O."/>
            <person name="Broberg A."/>
            <person name="Canback B."/>
            <person name="Coutinho P.M."/>
            <person name="Cullen D."/>
            <person name="Dalman K."/>
            <person name="Deflorio G."/>
            <person name="van Diepen L.T."/>
            <person name="Dunand C."/>
            <person name="Duplessis S."/>
            <person name="Durling M."/>
            <person name="Gonthier P."/>
            <person name="Grimwood J."/>
            <person name="Fossdal C.G."/>
            <person name="Hansson D."/>
            <person name="Henrissat B."/>
            <person name="Hietala A."/>
            <person name="Himmelstrand K."/>
            <person name="Hoffmeister D."/>
            <person name="Hogberg N."/>
            <person name="James T.Y."/>
            <person name="Karlsson M."/>
            <person name="Kohler A."/>
            <person name="Kues U."/>
            <person name="Lee Y.H."/>
            <person name="Lin Y.C."/>
            <person name="Lind M."/>
            <person name="Lindquist E."/>
            <person name="Lombard V."/>
            <person name="Lucas S."/>
            <person name="Lunden K."/>
            <person name="Morin E."/>
            <person name="Murat C."/>
            <person name="Park J."/>
            <person name="Raffaello T."/>
            <person name="Rouze P."/>
            <person name="Salamov A."/>
            <person name="Schmutz J."/>
            <person name="Solheim H."/>
            <person name="Stahlberg J."/>
            <person name="Velez H."/>
            <person name="de Vries R.P."/>
            <person name="Wiebenga A."/>
            <person name="Woodward S."/>
            <person name="Yakovlev I."/>
            <person name="Garbelotto M."/>
            <person name="Martin F."/>
            <person name="Grigoriev I.V."/>
            <person name="Stenlid J."/>
        </authorList>
    </citation>
    <scope>NUCLEOTIDE SEQUENCE [LARGE SCALE GENOMIC DNA]</scope>
    <source>
        <strain evidence="10 11">TC 32-1</strain>
    </source>
</reference>
<dbReference type="Gene3D" id="2.30.30.40">
    <property type="entry name" value="SH3 Domains"/>
    <property type="match status" value="1"/>
</dbReference>
<evidence type="ECO:0000256" key="4">
    <source>
        <dbReference type="PROSITE-ProRule" id="PRU00192"/>
    </source>
</evidence>
<dbReference type="Gene3D" id="2.20.70.10">
    <property type="match status" value="1"/>
</dbReference>
<evidence type="ECO:0000259" key="7">
    <source>
        <dbReference type="PROSITE" id="PS50009"/>
    </source>
</evidence>
<dbReference type="RefSeq" id="XP_009546446.1">
    <property type="nucleotide sequence ID" value="XM_009548151.1"/>
</dbReference>
<evidence type="ECO:0000259" key="8">
    <source>
        <dbReference type="PROSITE" id="PS50020"/>
    </source>
</evidence>
<feature type="domain" description="N-terminal Ras-GEF" evidence="9">
    <location>
        <begin position="868"/>
        <end position="1002"/>
    </location>
</feature>
<evidence type="ECO:0000256" key="5">
    <source>
        <dbReference type="SAM" id="MobiDB-lite"/>
    </source>
</evidence>
<dbReference type="CDD" id="cd11883">
    <property type="entry name" value="SH3_Sdc25"/>
    <property type="match status" value="1"/>
</dbReference>
<dbReference type="eggNOG" id="KOG3417">
    <property type="taxonomic scope" value="Eukaryota"/>
</dbReference>
<dbReference type="Proteomes" id="UP000030671">
    <property type="component" value="Unassembled WGS sequence"/>
</dbReference>
<keyword evidence="11" id="KW-1185">Reference proteome</keyword>
<dbReference type="SUPFAM" id="SSF48366">
    <property type="entry name" value="Ras GEF"/>
    <property type="match status" value="1"/>
</dbReference>
<dbReference type="OrthoDB" id="546434at2759"/>
<name>W4K929_HETIT</name>
<sequence length="1296" mass="143067">MATAVYGATQSHSTTSTLVNDGSPPDEHSYSTFFCRALYDYQSADDASLSFRRGDIIEVLTQLETGWWDGLLGDERGWFPSNYVVVISDEEADAALSASEYAHAPQQSTLADTSTVGVSQSASELPGMAISASTSRSRPRTDGDGNWLNPEMEFESSRGALNELASAAMDNPTQSSDFWMPQVSADGQIFYVNTQTGQHSRDLPTEAEEDLNDSDFSGMAAQQRARSGSSAAFGQARQTNNTSAGFGLPRRSNTPEPWVRRLADDGMSYYYINKLDGTVQWTVPEVSNTSRTNGHSRSVPSSNPSALERRSDSAAGGASVYSDDSDVDPIDRRPPVSSANGNGTRSHEIRQVLTQSRLPQPQDFGELTSAEKYAQDLQQVLAPPAPDSMTDLAGVARQAVAAVVDFIQAHDVLGRLPQQQELDNHILDAVVAIRNLLCISSPPYGHISSSLYPKEGLDPKANALLQTLQAQLKPAQRKVTATLSKLVLAVLAAQYDPSTSSIDTPTRMEADAAELDRALVAFVLEVQRSNSQAAMQPTYIKPNQKRLRAAFAPNNIGLGLIGAGAAGDWKGFGWVAPNGAGESPQRVLGNDVLIELRASVSDLDGRLAALGSFLATPDAEGSDEDVYMQTVHKAQVLVRTLEAATQALYDDGSVLLLKTQAYTHSQRDESSQNTDVLSSVVGSLKANMGLVQQTLDTLFKLGQEQQEIANNDYNDSIAWRMSRISMIDSNLGRTLREISDFTANPYHPEEEDVVDLDFALRKPAVKPSMDRSQSTPALYSNPSGTSESSLEMSRPRAGSSVTAVSQHKATNSTTVGSAPSMMKSPSRADKIVKIFGEHPKHIIETINAETKPWYLRPTYSQTEILIDPDGKVRAGTVPALVERLTAHEHSGKRHYTMFSKTFLLTYKSFTDLDTLFDLLVQRFWIDPPEGLNPQELDEWIRLKQHVIRTRVLNTFKTMILDTGFLEKEDAYILDRMKEMVSGEGVIHLAAAKQLLVLVERAQNGDTVQAKTTLSLDPQPTPIIPKLSKKQKLLDFDPLEVARQLTIIESYLYQKIKPSECLVRSREQKPGENNDNIATIIETTNKIAHWVADTVLSKEDSRKRAAIVKQFINVADRCRNLLNFSSMIAIVSGLNSPPIRRLKRTWEQINQRSMTMLGACEMTIDSNKNFSNYRSLLARITPPCVPFIGVYLTTLTFIQDGAPNNIPVPNSSSSANLVNFRKRQMAAEVIEEIKKWQSKPFNFARVDTIYDYIQECLNKFNTIPDVSDLFWNLSLEREPREREDEKMARLLQETGFL</sequence>
<dbReference type="SUPFAM" id="SSF50044">
    <property type="entry name" value="SH3-domain"/>
    <property type="match status" value="1"/>
</dbReference>
<dbReference type="InterPro" id="IPR036964">
    <property type="entry name" value="RASGEF_cat_dom_sf"/>
</dbReference>
<dbReference type="Gene3D" id="1.10.840.10">
    <property type="entry name" value="Ras guanine-nucleotide exchange factors catalytic domain"/>
    <property type="match status" value="1"/>
</dbReference>
<dbReference type="SMART" id="SM00456">
    <property type="entry name" value="WW"/>
    <property type="match status" value="2"/>
</dbReference>
<proteinExistence type="predicted"/>
<dbReference type="PROSITE" id="PS50009">
    <property type="entry name" value="RASGEF_CAT"/>
    <property type="match status" value="1"/>
</dbReference>
<accession>W4K929</accession>
<dbReference type="CDD" id="cd00155">
    <property type="entry name" value="RasGEF"/>
    <property type="match status" value="1"/>
</dbReference>
<dbReference type="GO" id="GO:0005085">
    <property type="term" value="F:guanyl-nucleotide exchange factor activity"/>
    <property type="evidence" value="ECO:0007669"/>
    <property type="project" value="UniProtKB-KW"/>
</dbReference>
<evidence type="ECO:0000259" key="6">
    <source>
        <dbReference type="PROSITE" id="PS50002"/>
    </source>
</evidence>
<dbReference type="InterPro" id="IPR001895">
    <property type="entry name" value="RASGEF_cat_dom"/>
</dbReference>
<feature type="region of interest" description="Disordered" evidence="5">
    <location>
        <begin position="287"/>
        <end position="347"/>
    </location>
</feature>
<dbReference type="CDD" id="cd00201">
    <property type="entry name" value="WW"/>
    <property type="match status" value="1"/>
</dbReference>
<dbReference type="KEGG" id="hir:HETIRDRAFT_475375"/>
<organism evidence="10 11">
    <name type="scientific">Heterobasidion irregulare (strain TC 32-1)</name>
    <dbReference type="NCBI Taxonomy" id="747525"/>
    <lineage>
        <taxon>Eukaryota</taxon>
        <taxon>Fungi</taxon>
        <taxon>Dikarya</taxon>
        <taxon>Basidiomycota</taxon>
        <taxon>Agaricomycotina</taxon>
        <taxon>Agaricomycetes</taxon>
        <taxon>Russulales</taxon>
        <taxon>Bondarzewiaceae</taxon>
        <taxon>Heterobasidion</taxon>
        <taxon>Heterobasidion annosum species complex</taxon>
    </lineage>
</organism>
<dbReference type="FunFam" id="2.30.30.40:FF:000072">
    <property type="entry name" value="Unconventional Myosin IB"/>
    <property type="match status" value="1"/>
</dbReference>
<dbReference type="PROSITE" id="PS50002">
    <property type="entry name" value="SH3"/>
    <property type="match status" value="1"/>
</dbReference>
<feature type="domain" description="WW" evidence="8">
    <location>
        <begin position="252"/>
        <end position="286"/>
    </location>
</feature>
<dbReference type="GeneID" id="20677623"/>
<evidence type="ECO:0008006" key="12">
    <source>
        <dbReference type="Google" id="ProtNLM"/>
    </source>
</evidence>
<dbReference type="HOGENOM" id="CLU_002632_0_1_1"/>
<evidence type="ECO:0000313" key="10">
    <source>
        <dbReference type="EMBL" id="ETW81850.1"/>
    </source>
</evidence>
<dbReference type="FunCoup" id="W4K929">
    <property type="interactions" value="49"/>
</dbReference>